<protein>
    <recommendedName>
        <fullName evidence="2">Phosphodiester glycosidase domain-containing protein</fullName>
    </recommendedName>
</protein>
<feature type="region of interest" description="Disordered" evidence="1">
    <location>
        <begin position="374"/>
        <end position="405"/>
    </location>
</feature>
<reference evidence="3" key="2">
    <citation type="submission" date="2020-09" db="EMBL/GenBank/DDBJ databases">
        <authorList>
            <person name="Sun Q."/>
            <person name="Zhou Y."/>
        </authorList>
    </citation>
    <scope>NUCLEOTIDE SEQUENCE</scope>
    <source>
        <strain evidence="3">CGMCC 4.7201</strain>
    </source>
</reference>
<proteinExistence type="predicted"/>
<dbReference type="PANTHER" id="PTHR40446">
    <property type="entry name" value="N-ACETYLGLUCOSAMINE-1-PHOSPHODIESTER ALPHA-N-ACETYLGLUCOSAMINIDASE"/>
    <property type="match status" value="1"/>
</dbReference>
<accession>A0A917ZR93</accession>
<evidence type="ECO:0000259" key="2">
    <source>
        <dbReference type="Pfam" id="PF09992"/>
    </source>
</evidence>
<organism evidence="3 4">
    <name type="scientific">Wenjunlia tyrosinilytica</name>
    <dbReference type="NCBI Taxonomy" id="1544741"/>
    <lineage>
        <taxon>Bacteria</taxon>
        <taxon>Bacillati</taxon>
        <taxon>Actinomycetota</taxon>
        <taxon>Actinomycetes</taxon>
        <taxon>Kitasatosporales</taxon>
        <taxon>Streptomycetaceae</taxon>
        <taxon>Wenjunlia</taxon>
    </lineage>
</organism>
<gene>
    <name evidence="3" type="ORF">GCM10012280_37280</name>
</gene>
<sequence length="416" mass="41865">MRRFGHARAAVTVLAAWGAFLGGGLIGAGPASGAAPQVRYAEPVEVAPGVEYQDFTITASHGEVRGHVVSADLLDPHVSMDLLHPGAVAARAPVSELADARGAVAAVNGDFFNISETQHPGVEATGAAVGPAVAAGKELKAAVPNGQRFGPALAPGTTTEDVIGLGPGRTARLDRLTLEGAVLTRDGTLPLRGFNQYALPVGGIGAYTSLWGTPSRVRATCGTDTVRGAPCTTDTYEVTVTKGIVSQVSTAPGRGAIAPDAVVLVGREAGAQALRELEPGDPVQLAHRLVAQGSGKLTFAVGGAPILRDGSALPGLDNVVAATRTSAGTGSQGHRFYVLALDGAAETSAGLTISELAGLMEDIGADSAVNLDGGGSSTLATRDPGADGVTVRNHPSGGFERPVPNAIGIFSSDEYP</sequence>
<dbReference type="AlphaFoldDB" id="A0A917ZR93"/>
<dbReference type="EMBL" id="BMMS01000015">
    <property type="protein sequence ID" value="GGO90836.1"/>
    <property type="molecule type" value="Genomic_DNA"/>
</dbReference>
<evidence type="ECO:0000256" key="1">
    <source>
        <dbReference type="SAM" id="MobiDB-lite"/>
    </source>
</evidence>
<dbReference type="Pfam" id="PF09992">
    <property type="entry name" value="NAGPA"/>
    <property type="match status" value="1"/>
</dbReference>
<keyword evidence="4" id="KW-1185">Reference proteome</keyword>
<dbReference type="InterPro" id="IPR018711">
    <property type="entry name" value="NAGPA"/>
</dbReference>
<evidence type="ECO:0000313" key="3">
    <source>
        <dbReference type="EMBL" id="GGO90836.1"/>
    </source>
</evidence>
<name>A0A917ZR93_9ACTN</name>
<evidence type="ECO:0000313" key="4">
    <source>
        <dbReference type="Proteomes" id="UP000641932"/>
    </source>
</evidence>
<dbReference type="RefSeq" id="WP_189132850.1">
    <property type="nucleotide sequence ID" value="NZ_BMMS01000015.1"/>
</dbReference>
<feature type="domain" description="Phosphodiester glycosidase" evidence="2">
    <location>
        <begin position="236"/>
        <end position="410"/>
    </location>
</feature>
<reference evidence="3" key="1">
    <citation type="journal article" date="2014" name="Int. J. Syst. Evol. Microbiol.">
        <title>Complete genome sequence of Corynebacterium casei LMG S-19264T (=DSM 44701T), isolated from a smear-ripened cheese.</title>
        <authorList>
            <consortium name="US DOE Joint Genome Institute (JGI-PGF)"/>
            <person name="Walter F."/>
            <person name="Albersmeier A."/>
            <person name="Kalinowski J."/>
            <person name="Ruckert C."/>
        </authorList>
    </citation>
    <scope>NUCLEOTIDE SEQUENCE</scope>
    <source>
        <strain evidence="3">CGMCC 4.7201</strain>
    </source>
</reference>
<dbReference type="PANTHER" id="PTHR40446:SF2">
    <property type="entry name" value="N-ACETYLGLUCOSAMINE-1-PHOSPHODIESTER ALPHA-N-ACETYLGLUCOSAMINIDASE"/>
    <property type="match status" value="1"/>
</dbReference>
<dbReference type="Proteomes" id="UP000641932">
    <property type="component" value="Unassembled WGS sequence"/>
</dbReference>
<comment type="caution">
    <text evidence="3">The sequence shown here is derived from an EMBL/GenBank/DDBJ whole genome shotgun (WGS) entry which is preliminary data.</text>
</comment>